<gene>
    <name evidence="1" type="ORF">D641_0110380</name>
</gene>
<dbReference type="STRING" id="1249481.D641_0110380"/>
<dbReference type="RefSeq" id="WP_017824716.1">
    <property type="nucleotide sequence ID" value="NZ_KB403092.1"/>
</dbReference>
<reference evidence="1 2" key="1">
    <citation type="journal article" date="2013" name="Genome Announc.">
        <title>Draft genome sequence of an Actinobacterium, Brachybacterium muris strain UCD-AY4.</title>
        <authorList>
            <person name="Lo J.R."/>
            <person name="Lang J.M."/>
            <person name="Darling A.E."/>
            <person name="Eisen J.A."/>
            <person name="Coil D.A."/>
        </authorList>
    </citation>
    <scope>NUCLEOTIDE SEQUENCE [LARGE SCALE GENOMIC DNA]</scope>
    <source>
        <strain evidence="1 2">UCD-AY4</strain>
    </source>
</reference>
<dbReference type="Gene3D" id="3.60.20.10">
    <property type="entry name" value="Glutamine Phosphoribosylpyrophosphate, subunit 1, domain 1"/>
    <property type="match status" value="1"/>
</dbReference>
<proteinExistence type="predicted"/>
<dbReference type="InterPro" id="IPR029055">
    <property type="entry name" value="Ntn_hydrolases_N"/>
</dbReference>
<organism evidence="1 2">
    <name type="scientific">Brachybacterium muris UCD-AY4</name>
    <dbReference type="NCBI Taxonomy" id="1249481"/>
    <lineage>
        <taxon>Bacteria</taxon>
        <taxon>Bacillati</taxon>
        <taxon>Actinomycetota</taxon>
        <taxon>Actinomycetes</taxon>
        <taxon>Micrococcales</taxon>
        <taxon>Dermabacteraceae</taxon>
        <taxon>Brachybacterium</taxon>
    </lineage>
</organism>
<evidence type="ECO:0008006" key="3">
    <source>
        <dbReference type="Google" id="ProtNLM"/>
    </source>
</evidence>
<keyword evidence="2" id="KW-1185">Reference proteome</keyword>
<dbReference type="SUPFAM" id="SSF56235">
    <property type="entry name" value="N-terminal nucleophile aminohydrolases (Ntn hydrolases)"/>
    <property type="match status" value="1"/>
</dbReference>
<dbReference type="EMBL" id="AORC01000012">
    <property type="protein sequence ID" value="EYT48833.1"/>
    <property type="molecule type" value="Genomic_DNA"/>
</dbReference>
<evidence type="ECO:0000313" key="2">
    <source>
        <dbReference type="Proteomes" id="UP000019754"/>
    </source>
</evidence>
<dbReference type="Pfam" id="PF06267">
    <property type="entry name" value="DUF1028"/>
    <property type="match status" value="2"/>
</dbReference>
<dbReference type="Proteomes" id="UP000019754">
    <property type="component" value="Unassembled WGS sequence"/>
</dbReference>
<name>A0A022KSX3_9MICO</name>
<dbReference type="AlphaFoldDB" id="A0A022KSX3"/>
<dbReference type="HOGENOM" id="CLU_068244_1_1_11"/>
<evidence type="ECO:0000313" key="1">
    <source>
        <dbReference type="EMBL" id="EYT48833.1"/>
    </source>
</evidence>
<protein>
    <recommendedName>
        <fullName evidence="3">DUF1028 domain-containing protein</fullName>
    </recommendedName>
</protein>
<dbReference type="OrthoDB" id="9790012at2"/>
<dbReference type="InterPro" id="IPR010430">
    <property type="entry name" value="DUF1028"/>
</dbReference>
<dbReference type="PANTHER" id="PTHR39328:SF1">
    <property type="entry name" value="BLL2871 PROTEIN"/>
    <property type="match status" value="1"/>
</dbReference>
<comment type="caution">
    <text evidence="1">The sequence shown here is derived from an EMBL/GenBank/DDBJ whole genome shotgun (WGS) entry which is preliminary data.</text>
</comment>
<accession>A0A022KSX3</accession>
<sequence>MTFSLAVVDPLHGLLGAASASRSLAVGNAVMIVDPARGVSISQAATNRGLHGALLSGLEAPGATPEAALAAALATDDQPERRQCGVLDLTGRGAAHTGELNVGWAGHSHGGTAAVAGWEGLSEGSGVHIHDGLHRPSLIALGNCLAGPEVLAAMTRTVRSPGSGDALALSLVQALIAADDAGGDIRGRQSAAVMVAGIDPEESWPFTSIVDLRVDDDPQAPTTLRALLGTWLDHAAERRLVGRR</sequence>
<dbReference type="PANTHER" id="PTHR39328">
    <property type="entry name" value="BLL2871 PROTEIN"/>
    <property type="match status" value="1"/>
</dbReference>